<gene>
    <name evidence="1" type="ORF">AAA073_06975</name>
</gene>
<proteinExistence type="predicted"/>
<keyword evidence="2" id="KW-1185">Reference proteome</keyword>
<reference evidence="1 2" key="1">
    <citation type="submission" date="2024-04" db="EMBL/GenBank/DDBJ databases">
        <title>Human intestinal bacterial collection.</title>
        <authorList>
            <person name="Pauvert C."/>
            <person name="Hitch T.C.A."/>
            <person name="Clavel T."/>
        </authorList>
    </citation>
    <scope>NUCLEOTIDE SEQUENCE [LARGE SCALE GENOMIC DNA]</scope>
    <source>
        <strain evidence="1 2">CLA-SR-H019</strain>
    </source>
</reference>
<evidence type="ECO:0008006" key="3">
    <source>
        <dbReference type="Google" id="ProtNLM"/>
    </source>
</evidence>
<accession>A0ABV1J1Y1</accession>
<evidence type="ECO:0000313" key="2">
    <source>
        <dbReference type="Proteomes" id="UP001491691"/>
    </source>
</evidence>
<comment type="caution">
    <text evidence="1">The sequence shown here is derived from an EMBL/GenBank/DDBJ whole genome shotgun (WGS) entry which is preliminary data.</text>
</comment>
<dbReference type="RefSeq" id="WP_349189031.1">
    <property type="nucleotide sequence ID" value="NZ_JBBNPP010000013.1"/>
</dbReference>
<dbReference type="Proteomes" id="UP001491691">
    <property type="component" value="Unassembled WGS sequence"/>
</dbReference>
<dbReference type="EMBL" id="JBBNPP010000013">
    <property type="protein sequence ID" value="MEQ3347172.1"/>
    <property type="molecule type" value="Genomic_DNA"/>
</dbReference>
<protein>
    <recommendedName>
        <fullName evidence="3">Methyl-accepting chemotaxis protein</fullName>
    </recommendedName>
</protein>
<name>A0ABV1J1Y1_9FIRM</name>
<sequence>MILYNEKSLKDIQKERELEKSGNVKEQLAYVLEVQESNKDLTVDAVGDLSVALSQIMESTSKAIGELTMMIGAMGGNL</sequence>
<organism evidence="1 2">
    <name type="scientific">Peptoniphilus senegalensis</name>
    <dbReference type="NCBI Taxonomy" id="1465757"/>
    <lineage>
        <taxon>Bacteria</taxon>
        <taxon>Bacillati</taxon>
        <taxon>Bacillota</taxon>
        <taxon>Tissierellia</taxon>
        <taxon>Tissierellales</taxon>
        <taxon>Peptoniphilaceae</taxon>
        <taxon>Peptoniphilus</taxon>
    </lineage>
</organism>
<evidence type="ECO:0000313" key="1">
    <source>
        <dbReference type="EMBL" id="MEQ3347172.1"/>
    </source>
</evidence>